<dbReference type="Proteomes" id="UP000663832">
    <property type="component" value="Unassembled WGS sequence"/>
</dbReference>
<dbReference type="OrthoDB" id="9996582at2759"/>
<evidence type="ECO:0000313" key="2">
    <source>
        <dbReference type="EMBL" id="CAF1513741.1"/>
    </source>
</evidence>
<evidence type="ECO:0008006" key="4">
    <source>
        <dbReference type="Google" id="ProtNLM"/>
    </source>
</evidence>
<evidence type="ECO:0000313" key="1">
    <source>
        <dbReference type="EMBL" id="CAF1026049.1"/>
    </source>
</evidence>
<evidence type="ECO:0000313" key="3">
    <source>
        <dbReference type="Proteomes" id="UP000663832"/>
    </source>
</evidence>
<protein>
    <recommendedName>
        <fullName evidence="4">DUF4139 domain-containing protein</fullName>
    </recommendedName>
</protein>
<dbReference type="EMBL" id="CAJNOM010000590">
    <property type="protein sequence ID" value="CAF1513741.1"/>
    <property type="molecule type" value="Genomic_DNA"/>
</dbReference>
<dbReference type="AlphaFoldDB" id="A0A814INV3"/>
<comment type="caution">
    <text evidence="1">The sequence shown here is derived from an EMBL/GenBank/DDBJ whole genome shotgun (WGS) entry which is preliminary data.</text>
</comment>
<proteinExistence type="predicted"/>
<dbReference type="EMBL" id="CAJNOM010000090">
    <property type="protein sequence ID" value="CAF1026049.1"/>
    <property type="molecule type" value="Genomic_DNA"/>
</dbReference>
<sequence length="567" mass="63615">MTTINNNTPAHASHAYLFKNGYGMIVKTFGFPSNNKTNGQCIELMDPPSNPTHGTFWIQSLSNKTSITSVRTKKTRKIIDKECFSVEDLVEANVGENVEILISDDVRQTKEWITGKIKSVKRFQQSSGDEDTDGALQCCHTDSSIPSSSNLHSSHNQSGSLVLFETVDNGLLGLTLASIKLIRGATLKTTYPHRVFKNCLSIDYKNDSGSNDTGLMKYLTYGITWAPSYNLVLLNSNDPSIKRLRLSSKAVILNDIENMTVDNLFCIVGFPNISKFASVIDPIISGDDVKTFLNSLKQSEATSGTGQSHSMLNSVMSQPTYTPQMAQLLFAPQMPTNISTPDDTLQDVNVDDLHLYEFKNILLQKKERLMLPIFDIEIPYKDVYHCKINLLQSAYIQLGSSEKKTFEEVWHSVEFENITNFVLTTAPIVITKGEQEQQFIGQDTLTYTSKGLTAFVNLTKALDVQIQAEENVLSTNPKRFKIGRTSFQTDNIEGKISIVNRKTETIVVVINVALSGKITKHSVEPKKDVIKTHQHFTNEQHDIRWEVTVKPKQTLDITYDKIYNKYV</sequence>
<keyword evidence="3" id="KW-1185">Reference proteome</keyword>
<name>A0A814INV3_9BILA</name>
<organism evidence="1 3">
    <name type="scientific">Adineta steineri</name>
    <dbReference type="NCBI Taxonomy" id="433720"/>
    <lineage>
        <taxon>Eukaryota</taxon>
        <taxon>Metazoa</taxon>
        <taxon>Spiralia</taxon>
        <taxon>Gnathifera</taxon>
        <taxon>Rotifera</taxon>
        <taxon>Eurotatoria</taxon>
        <taxon>Bdelloidea</taxon>
        <taxon>Adinetida</taxon>
        <taxon>Adinetidae</taxon>
        <taxon>Adineta</taxon>
    </lineage>
</organism>
<gene>
    <name evidence="1" type="ORF">QVE165_LOCUS16273</name>
    <name evidence="2" type="ORF">QVE165_LOCUS44299</name>
</gene>
<accession>A0A814INV3</accession>
<reference evidence="1" key="1">
    <citation type="submission" date="2021-02" db="EMBL/GenBank/DDBJ databases">
        <authorList>
            <person name="Nowell W R."/>
        </authorList>
    </citation>
    <scope>NUCLEOTIDE SEQUENCE</scope>
</reference>